<protein>
    <submittedName>
        <fullName evidence="1">Uncharacterized protein</fullName>
    </submittedName>
</protein>
<dbReference type="Proteomes" id="UP000321570">
    <property type="component" value="Unassembled WGS sequence"/>
</dbReference>
<evidence type="ECO:0000313" key="1">
    <source>
        <dbReference type="EMBL" id="VUZ48112.1"/>
    </source>
</evidence>
<reference evidence="1 2" key="1">
    <citation type="submission" date="2019-07" db="EMBL/GenBank/DDBJ databases">
        <authorList>
            <person name="Jastrzebski P J."/>
            <person name="Paukszto L."/>
            <person name="Jastrzebski P J."/>
        </authorList>
    </citation>
    <scope>NUCLEOTIDE SEQUENCE [LARGE SCALE GENOMIC DNA]</scope>
    <source>
        <strain evidence="1 2">WMS-il1</strain>
    </source>
</reference>
<dbReference type="EMBL" id="CABIJS010000277">
    <property type="protein sequence ID" value="VUZ48112.1"/>
    <property type="molecule type" value="Genomic_DNA"/>
</dbReference>
<organism evidence="1 2">
    <name type="scientific">Hymenolepis diminuta</name>
    <name type="common">Rat tapeworm</name>
    <dbReference type="NCBI Taxonomy" id="6216"/>
    <lineage>
        <taxon>Eukaryota</taxon>
        <taxon>Metazoa</taxon>
        <taxon>Spiralia</taxon>
        <taxon>Lophotrochozoa</taxon>
        <taxon>Platyhelminthes</taxon>
        <taxon>Cestoda</taxon>
        <taxon>Eucestoda</taxon>
        <taxon>Cyclophyllidea</taxon>
        <taxon>Hymenolepididae</taxon>
        <taxon>Hymenolepis</taxon>
    </lineage>
</organism>
<gene>
    <name evidence="1" type="ORF">WMSIL1_LOCUS7532</name>
</gene>
<sequence length="172" mass="19182">MPSSSTKAKGQSSVYVGSHFSLFSIYIKHRNLCLSLFVLRSQERLVTFEYTENAAQVCILNPECSKLEIKLKLPEIECTNIFPFQNKLVFIGGLKIGDNHLTRRVDLVDLSTGQVSSLPNMTKFISSSVGVGTENEILSLAGENFFVSTMVSESTLRGCFRKASYNLIFTYC</sequence>
<name>A0A564YLI1_HYMDI</name>
<keyword evidence="2" id="KW-1185">Reference proteome</keyword>
<dbReference type="AlphaFoldDB" id="A0A564YLI1"/>
<accession>A0A564YLI1</accession>
<proteinExistence type="predicted"/>
<evidence type="ECO:0000313" key="2">
    <source>
        <dbReference type="Proteomes" id="UP000321570"/>
    </source>
</evidence>